<reference evidence="1 2" key="1">
    <citation type="submission" date="2024-02" db="EMBL/GenBank/DDBJ databases">
        <title>Discinaceae phylogenomics.</title>
        <authorList>
            <person name="Dirks A.C."/>
            <person name="James T.Y."/>
        </authorList>
    </citation>
    <scope>NUCLEOTIDE SEQUENCE [LARGE SCALE GENOMIC DNA]</scope>
    <source>
        <strain evidence="1 2">ACD0624</strain>
    </source>
</reference>
<dbReference type="EMBL" id="JBBBZM010000189">
    <property type="protein sequence ID" value="KAL0632070.1"/>
    <property type="molecule type" value="Genomic_DNA"/>
</dbReference>
<dbReference type="Proteomes" id="UP001447188">
    <property type="component" value="Unassembled WGS sequence"/>
</dbReference>
<evidence type="ECO:0000313" key="2">
    <source>
        <dbReference type="Proteomes" id="UP001447188"/>
    </source>
</evidence>
<name>A0ABR3G7Z8_9PEZI</name>
<accession>A0ABR3G7Z8</accession>
<evidence type="ECO:0000313" key="1">
    <source>
        <dbReference type="EMBL" id="KAL0632070.1"/>
    </source>
</evidence>
<organism evidence="1 2">
    <name type="scientific">Discina gigas</name>
    <dbReference type="NCBI Taxonomy" id="1032678"/>
    <lineage>
        <taxon>Eukaryota</taxon>
        <taxon>Fungi</taxon>
        <taxon>Dikarya</taxon>
        <taxon>Ascomycota</taxon>
        <taxon>Pezizomycotina</taxon>
        <taxon>Pezizomycetes</taxon>
        <taxon>Pezizales</taxon>
        <taxon>Discinaceae</taxon>
        <taxon>Discina</taxon>
    </lineage>
</organism>
<proteinExistence type="predicted"/>
<keyword evidence="2" id="KW-1185">Reference proteome</keyword>
<sequence>MALIDPLLKTTGSPIWVHPLLWGLDHLDKFGVSVQHSNSPTADPLTSAEGRLRGGSIGPRDLKYILQDVELLEIHLAGFLVRTINTFQKSSRPKPQRPKPASPLFTFDSTVMQIHPELIVRTKKGLPFLMYNCTERISSLRCDFPNTRAGSGIEWRLKQAVRFLDFRSELIDPYNVAGLVALAQEQRGVFFGFGQTAPEIFKVHLISPCPSQAAVYHYAAEIPLQYLDALDNPYLKVEKTVIITRQLVDLPAIPTTRQNIITDGPFLNLVARILEEALDYEKFQPKPKRQDL</sequence>
<comment type="caution">
    <text evidence="1">The sequence shown here is derived from an EMBL/GenBank/DDBJ whole genome shotgun (WGS) entry which is preliminary data.</text>
</comment>
<protein>
    <submittedName>
        <fullName evidence="1">Uncharacterized protein</fullName>
    </submittedName>
</protein>
<gene>
    <name evidence="1" type="ORF">Q9L58_009055</name>
</gene>